<evidence type="ECO:0000313" key="2">
    <source>
        <dbReference type="EMBL" id="KWA54207.1"/>
    </source>
</evidence>
<feature type="compositionally biased region" description="Low complexity" evidence="1">
    <location>
        <begin position="196"/>
        <end position="205"/>
    </location>
</feature>
<feature type="compositionally biased region" description="Basic and acidic residues" evidence="1">
    <location>
        <begin position="244"/>
        <end position="254"/>
    </location>
</feature>
<feature type="region of interest" description="Disordered" evidence="1">
    <location>
        <begin position="170"/>
        <end position="205"/>
    </location>
</feature>
<evidence type="ECO:0000313" key="3">
    <source>
        <dbReference type="Proteomes" id="UP000068603"/>
    </source>
</evidence>
<feature type="compositionally biased region" description="Basic residues" evidence="1">
    <location>
        <begin position="257"/>
        <end position="266"/>
    </location>
</feature>
<feature type="compositionally biased region" description="Basic and acidic residues" evidence="1">
    <location>
        <begin position="184"/>
        <end position="194"/>
    </location>
</feature>
<reference evidence="2 3" key="1">
    <citation type="submission" date="2015-11" db="EMBL/GenBank/DDBJ databases">
        <title>Expanding the genomic diversity of Burkholderia species for the development of highly accurate diagnostics.</title>
        <authorList>
            <person name="Sahl J."/>
            <person name="Keim P."/>
            <person name="Wagner D."/>
        </authorList>
    </citation>
    <scope>NUCLEOTIDE SEQUENCE [LARGE SCALE GENOMIC DNA]</scope>
    <source>
        <strain evidence="2 3">MSMB1960WGS</strain>
    </source>
</reference>
<dbReference type="RefSeq" id="WP_060148678.1">
    <property type="nucleotide sequence ID" value="NZ_LPGD01000022.1"/>
</dbReference>
<gene>
    <name evidence="2" type="ORF">WT44_29640</name>
</gene>
<dbReference type="EMBL" id="LPHB01000079">
    <property type="protein sequence ID" value="KWA54207.1"/>
    <property type="molecule type" value="Genomic_DNA"/>
</dbReference>
<accession>A0A108LQ08</accession>
<organism evidence="2">
    <name type="scientific">Burkholderia stagnalis</name>
    <dbReference type="NCBI Taxonomy" id="1503054"/>
    <lineage>
        <taxon>Bacteria</taxon>
        <taxon>Pseudomonadati</taxon>
        <taxon>Pseudomonadota</taxon>
        <taxon>Betaproteobacteria</taxon>
        <taxon>Burkholderiales</taxon>
        <taxon>Burkholderiaceae</taxon>
        <taxon>Burkholderia</taxon>
        <taxon>Burkholderia cepacia complex</taxon>
    </lineage>
</organism>
<evidence type="ECO:0000256" key="1">
    <source>
        <dbReference type="SAM" id="MobiDB-lite"/>
    </source>
</evidence>
<protein>
    <recommendedName>
        <fullName evidence="4">ATP-dependent serine protease</fullName>
    </recommendedName>
</protein>
<evidence type="ECO:0008006" key="4">
    <source>
        <dbReference type="Google" id="ProtNLM"/>
    </source>
</evidence>
<feature type="region of interest" description="Disordered" evidence="1">
    <location>
        <begin position="242"/>
        <end position="289"/>
    </location>
</feature>
<feature type="compositionally biased region" description="Basic and acidic residues" evidence="1">
    <location>
        <begin position="270"/>
        <end position="289"/>
    </location>
</feature>
<sequence length="289" mass="31409">MQVLPNRKIVARDTLTGVLSAHARSRHIACCRCTQCGFIAFRALEHCPACGRWNWPFEPLAEQPRRALAGHPMRPVDAWDARVARFFHHVAVNQPRASTAPMLSLVTLFLLFGGYVGLDRMCRLDPVCRTQDVSEAPAIAGDLHAQAELAAQSADLPVLPPPVYPFHATDPPRVAAGAGSGPGAEDRLAGRPKQDAPPVRAPAPARTQNAIAARAPVNTLAARPCALRNESGCARMRAAALRTAEPRDRRDMAPARHAQKAVRRVSAHPEPARRSGSHRIELARLYRGH</sequence>
<proteinExistence type="predicted"/>
<dbReference type="AlphaFoldDB" id="A0A108LQ08"/>
<comment type="caution">
    <text evidence="2">The sequence shown here is derived from an EMBL/GenBank/DDBJ whole genome shotgun (WGS) entry which is preliminary data.</text>
</comment>
<dbReference type="Proteomes" id="UP000068603">
    <property type="component" value="Unassembled WGS sequence"/>
</dbReference>
<name>A0A108LQ08_9BURK</name>